<evidence type="ECO:0000256" key="3">
    <source>
        <dbReference type="PIRSR" id="PIRSR603782-1"/>
    </source>
</evidence>
<name>A0A699GEU2_TANCI</name>
<feature type="compositionally biased region" description="Basic residues" evidence="5">
    <location>
        <begin position="278"/>
        <end position="288"/>
    </location>
</feature>
<feature type="compositionally biased region" description="Gly residues" evidence="5">
    <location>
        <begin position="1328"/>
        <end position="1339"/>
    </location>
</feature>
<feature type="region of interest" description="Disordered" evidence="5">
    <location>
        <begin position="1871"/>
        <end position="1905"/>
    </location>
</feature>
<feature type="compositionally biased region" description="Basic residues" evidence="5">
    <location>
        <begin position="1310"/>
        <end position="1325"/>
    </location>
</feature>
<dbReference type="PROSITE" id="PS51352">
    <property type="entry name" value="THIOREDOXIN_2"/>
    <property type="match status" value="1"/>
</dbReference>
<feature type="compositionally biased region" description="Basic residues" evidence="5">
    <location>
        <begin position="440"/>
        <end position="462"/>
    </location>
</feature>
<dbReference type="InterPro" id="IPR013766">
    <property type="entry name" value="Thioredoxin_domain"/>
</dbReference>
<dbReference type="FunFam" id="3.40.30.10:FF:000013">
    <property type="entry name" value="Blast:Protein SCO1 homolog, mitochondrial"/>
    <property type="match status" value="1"/>
</dbReference>
<feature type="compositionally biased region" description="Basic residues" evidence="5">
    <location>
        <begin position="63"/>
        <end position="72"/>
    </location>
</feature>
<feature type="region of interest" description="Disordered" evidence="5">
    <location>
        <begin position="1736"/>
        <end position="1775"/>
    </location>
</feature>
<feature type="binding site" evidence="3">
    <location>
        <position position="1079"/>
    </location>
    <ligand>
        <name>Cu cation</name>
        <dbReference type="ChEBI" id="CHEBI:23378"/>
    </ligand>
</feature>
<feature type="region of interest" description="Disordered" evidence="5">
    <location>
        <begin position="678"/>
        <end position="698"/>
    </location>
</feature>
<comment type="similarity">
    <text evidence="1">Belongs to the SCO1/2 family.</text>
</comment>
<dbReference type="InterPro" id="IPR036249">
    <property type="entry name" value="Thioredoxin-like_sf"/>
</dbReference>
<keyword evidence="3" id="KW-0479">Metal-binding</keyword>
<feature type="compositionally biased region" description="Basic residues" evidence="5">
    <location>
        <begin position="847"/>
        <end position="861"/>
    </location>
</feature>
<gene>
    <name evidence="7" type="ORF">Tci_000069</name>
</gene>
<dbReference type="Gene3D" id="3.40.30.10">
    <property type="entry name" value="Glutaredoxin"/>
    <property type="match status" value="1"/>
</dbReference>
<reference evidence="7" key="1">
    <citation type="journal article" date="2019" name="Sci. Rep.">
        <title>Draft genome of Tanacetum cinerariifolium, the natural source of mosquito coil.</title>
        <authorList>
            <person name="Yamashiro T."/>
            <person name="Shiraishi A."/>
            <person name="Satake H."/>
            <person name="Nakayama K."/>
        </authorList>
    </citation>
    <scope>NUCLEOTIDE SEQUENCE</scope>
</reference>
<feature type="region of interest" description="Disordered" evidence="5">
    <location>
        <begin position="774"/>
        <end position="821"/>
    </location>
</feature>
<dbReference type="PANTHER" id="PTHR12151:SF25">
    <property type="entry name" value="LINALOOL DEHYDRATASE_ISOMERASE DOMAIN-CONTAINING PROTEIN"/>
    <property type="match status" value="1"/>
</dbReference>
<feature type="region of interest" description="Disordered" evidence="5">
    <location>
        <begin position="440"/>
        <end position="487"/>
    </location>
</feature>
<dbReference type="Pfam" id="PF02630">
    <property type="entry name" value="SCO1-SenC"/>
    <property type="match status" value="1"/>
</dbReference>
<dbReference type="InterPro" id="IPR003782">
    <property type="entry name" value="SCO1/SenC"/>
</dbReference>
<evidence type="ECO:0000313" key="7">
    <source>
        <dbReference type="EMBL" id="GEU28091.1"/>
    </source>
</evidence>
<evidence type="ECO:0000256" key="2">
    <source>
        <dbReference type="ARBA" id="ARBA00023008"/>
    </source>
</evidence>
<comment type="caution">
    <text evidence="7">The sequence shown here is derived from an EMBL/GenBank/DDBJ whole genome shotgun (WGS) entry which is preliminary data.</text>
</comment>
<feature type="region of interest" description="Disordered" evidence="5">
    <location>
        <begin position="1274"/>
        <end position="1354"/>
    </location>
</feature>
<feature type="binding site" evidence="3">
    <location>
        <position position="1075"/>
    </location>
    <ligand>
        <name>Cu cation</name>
        <dbReference type="ChEBI" id="CHEBI:23378"/>
    </ligand>
</feature>
<keyword evidence="2 3" id="KW-0186">Copper</keyword>
<feature type="compositionally biased region" description="Basic and acidic residues" evidence="5">
    <location>
        <begin position="1743"/>
        <end position="1754"/>
    </location>
</feature>
<accession>A0A699GEU2</accession>
<feature type="compositionally biased region" description="Basic and acidic residues" evidence="5">
    <location>
        <begin position="463"/>
        <end position="487"/>
    </location>
</feature>
<feature type="region of interest" description="Disordered" evidence="5">
    <location>
        <begin position="32"/>
        <end position="77"/>
    </location>
</feature>
<sequence>MIRTNAMATTIFMTGPGRMNEASFARHCAGQLAGAPRRRKNRHATAAGAGRRQRTAGTERRAAGRRRRRVPPRARDRAIRASLAAIPRQPAVPGPRRGVSADAVQDRRFRHACAGATGLAGARSAGARQAARIRHACRHRHAGRRRPSAHGPRDGAGGGAGAGARRHRAEHRSAAGGQGQRPENAAVRAAARRASAARWRRCEHGTGVAGVRHRPGKTPGLCLPVVCAVAAAGDCRVRRAAAGVVLHVLRGQAQGRRNQLRHAARRAPVPDPRDGQHAARRPRGHPGRLPRQGKAMDRVERVWLITDNAPLETMLLRVNDGTHMLRAPADVVQQWLPVQPGDTAADYVYLIDPLGNLMMRFPKGADKLPDAHDSRTNGRHGAAGGAVAAVAGVDVVRRQQVPQAGLGKRVPHARPDRVRRLYAPDRFGPRLPGLARLLRRRQSVPGACRHRGGRSAQPHRPRDRGQGLDRDDPPLPGHGDRRADRGDDGAVVVPVAQVPRHAAGVPAVDADLSVFLRLPAGRIRRMDRHAKTAAGDRYHALAAGHGFAGAAGVVRRPPEPADRTHPHLVRLAHGHAQHPLAGRHVGRAAAGAAGAGRLGEHQLRHAGLHRLPAVRRQAGARDGFRPRLYLVARTGQDGCRPLHSVRGPDRHPLGAPQRRLHRGAGCRLYGVARVGQRGAAQNRPLHRHRAGRADRHRPGHDLLYHEYPYSDQTLEPHRPILGADQAAHHPDGGILRRHRHVSGDRRGAGLAYCRAGHGGHLPADQRGLCRQLPGRARDRRPHGAHRAPPARDGRHHGERNRAVRTGGRRRRHVGAVHAGQPADHVAHVRDVRRLRHHLHHDTQAGHAAKHRDRRPVGRHAARTGLGGRGQPRAGRGVAAGPDHFRVDPAALLGAGPVPPRRLRQVRPAHAAGHPRHGIHAVPDLAVLDRAGRHHGAAVRGADERPDLPGVCHHPQRGLPAPLVEDLPSLFRPGGAQGIRVVDHVSWPAVRGAAGGPLHQTMKKLFASVLAAAFATSMVLAGCGNKAPAAASFQNVDITGAAFAKDFSLTDHTGKPRTMADFRGKVVVMFFGFTQCPDVCPTTMANMAAVMKQLGPQADQVQVLFVTVDPERDTRQLLAQYVPTFDPRFIGLYGTPEQTAAVAREFKIFYAKVPGSDAANYSVDHTAASYIFDKTGKVRLMVPHAKGQAAIVHDIQQLLRHPAADRLPDRAAPVRGRDPVCLRHHHLELAHLPAVAEPCARPPFAGCRPHERGPDPADPGAADAGHLEYRRQRCRPRRTAASCQEPAGAGAPPAAGRRRAAGQRRGAGQCRFRHHRPHRARRHVRPAGHGAGAIGGGGRGFPDSRRAGRGAAVGGHVPVLADSRRAADHLDRRHDLARRRQRGQAALDQPWQQPAVHPGAAGRDGRRAGVRFRGVVHRPHLAGGGHGFAAELDGAAGVSSLQALRSRGADSGRADALLHLVQYDGKASARCIAQNPRAVHFLGHDIEVAEADALALFRDVAQLEHHHAAHRFHFFHAQLFVFDIDAQRAFEREDRQAGLADQGAVRLLEPVVFVEAEFVMDLAHHGAQQVVERDEADRALALFADQREVRRAVAEAAELFQRRRARRNGFHRPQERHQVGDRLARLLVEEQVLQVHHAQHGLAVAVVIRVAAEAVAQHGLQVVGQRTARVQADHLVNRAHQVRHGQVGKIERVGQDVALVLVEFFARLAGAQDQFQFFHRVMAVVAALAGQAGNAQHQVGAGVEHPDERVHDPVKHVQRRRRPQADGLGHADRQRFGRQLADHDVQERNHAEGEHEGDAVHHLGLADAHSGEHRLEQAGKRRLAHPAQAQRGQRDAQLASGQVGIELAVHLAEDAATDSLCFGNGADTGFAQRDNAEFGGHKESIERDQEEGEHDKQNVLHRGRAA</sequence>
<evidence type="ECO:0000256" key="5">
    <source>
        <dbReference type="SAM" id="MobiDB-lite"/>
    </source>
</evidence>
<feature type="compositionally biased region" description="Basic residues" evidence="5">
    <location>
        <begin position="131"/>
        <end position="148"/>
    </location>
</feature>
<dbReference type="CDD" id="cd02968">
    <property type="entry name" value="SCO"/>
    <property type="match status" value="1"/>
</dbReference>
<evidence type="ECO:0000256" key="1">
    <source>
        <dbReference type="ARBA" id="ARBA00010996"/>
    </source>
</evidence>
<organism evidence="7">
    <name type="scientific">Tanacetum cinerariifolium</name>
    <name type="common">Dalmatian daisy</name>
    <name type="synonym">Chrysanthemum cinerariifolium</name>
    <dbReference type="NCBI Taxonomy" id="118510"/>
    <lineage>
        <taxon>Eukaryota</taxon>
        <taxon>Viridiplantae</taxon>
        <taxon>Streptophyta</taxon>
        <taxon>Embryophyta</taxon>
        <taxon>Tracheophyta</taxon>
        <taxon>Spermatophyta</taxon>
        <taxon>Magnoliopsida</taxon>
        <taxon>eudicotyledons</taxon>
        <taxon>Gunneridae</taxon>
        <taxon>Pentapetalae</taxon>
        <taxon>asterids</taxon>
        <taxon>campanulids</taxon>
        <taxon>Asterales</taxon>
        <taxon>Asteraceae</taxon>
        <taxon>Asteroideae</taxon>
        <taxon>Anthemideae</taxon>
        <taxon>Anthemidinae</taxon>
        <taxon>Tanacetum</taxon>
    </lineage>
</organism>
<feature type="region of interest" description="Disordered" evidence="5">
    <location>
        <begin position="254"/>
        <end position="294"/>
    </location>
</feature>
<feature type="compositionally biased region" description="Basic and acidic residues" evidence="5">
    <location>
        <begin position="1873"/>
        <end position="1897"/>
    </location>
</feature>
<protein>
    <submittedName>
        <fullName evidence="7">Protein SCO1 homolog 1, mitochondrial</fullName>
    </submittedName>
</protein>
<feature type="region of interest" description="Disordered" evidence="5">
    <location>
        <begin position="1809"/>
        <end position="1836"/>
    </location>
</feature>
<proteinExistence type="inferred from homology"/>
<feature type="region of interest" description="Disordered" evidence="5">
    <location>
        <begin position="1376"/>
        <end position="1404"/>
    </location>
</feature>
<dbReference type="EMBL" id="BKCJ010000001">
    <property type="protein sequence ID" value="GEU28091.1"/>
    <property type="molecule type" value="Genomic_DNA"/>
</dbReference>
<feature type="domain" description="Thioredoxin" evidence="6">
    <location>
        <begin position="1037"/>
        <end position="1199"/>
    </location>
</feature>
<feature type="disulfide bond" description="Redox-active" evidence="4">
    <location>
        <begin position="1075"/>
        <end position="1079"/>
    </location>
</feature>
<feature type="compositionally biased region" description="Low complexity" evidence="5">
    <location>
        <begin position="119"/>
        <end position="130"/>
    </location>
</feature>
<feature type="region of interest" description="Disordered" evidence="5">
    <location>
        <begin position="119"/>
        <end position="186"/>
    </location>
</feature>
<feature type="compositionally biased region" description="Basic residues" evidence="5">
    <location>
        <begin position="684"/>
        <end position="698"/>
    </location>
</feature>
<keyword evidence="4" id="KW-1015">Disulfide bond</keyword>
<feature type="binding site" evidence="3">
    <location>
        <position position="1164"/>
    </location>
    <ligand>
        <name>Cu cation</name>
        <dbReference type="ChEBI" id="CHEBI:23378"/>
    </ligand>
</feature>
<dbReference type="PANTHER" id="PTHR12151">
    <property type="entry name" value="ELECTRON TRANSPORT PROTIN SCO1/SENC FAMILY MEMBER"/>
    <property type="match status" value="1"/>
</dbReference>
<feature type="compositionally biased region" description="Low complexity" evidence="5">
    <location>
        <begin position="1285"/>
        <end position="1294"/>
    </location>
</feature>
<feature type="region of interest" description="Disordered" evidence="5">
    <location>
        <begin position="839"/>
        <end position="882"/>
    </location>
</feature>
<dbReference type="SUPFAM" id="SSF52833">
    <property type="entry name" value="Thioredoxin-like"/>
    <property type="match status" value="1"/>
</dbReference>
<feature type="compositionally biased region" description="Basic and acidic residues" evidence="5">
    <location>
        <begin position="1809"/>
        <end position="1818"/>
    </location>
</feature>
<dbReference type="GO" id="GO:0046872">
    <property type="term" value="F:metal ion binding"/>
    <property type="evidence" value="ECO:0007669"/>
    <property type="project" value="UniProtKB-KW"/>
</dbReference>
<evidence type="ECO:0000256" key="4">
    <source>
        <dbReference type="PIRSR" id="PIRSR603782-2"/>
    </source>
</evidence>
<evidence type="ECO:0000259" key="6">
    <source>
        <dbReference type="PROSITE" id="PS51352"/>
    </source>
</evidence>